<comment type="caution">
    <text evidence="1">The sequence shown here is derived from an EMBL/GenBank/DDBJ whole genome shotgun (WGS) entry which is preliminary data.</text>
</comment>
<dbReference type="EMBL" id="AMCI01003588">
    <property type="protein sequence ID" value="EJW99955.1"/>
    <property type="molecule type" value="Genomic_DNA"/>
</dbReference>
<evidence type="ECO:0000313" key="1">
    <source>
        <dbReference type="EMBL" id="EJW99955.1"/>
    </source>
</evidence>
<reference evidence="1" key="1">
    <citation type="journal article" date="2012" name="PLoS ONE">
        <title>Gene sets for utilization of primary and secondary nutrition supplies in the distal gut of endangered iberian lynx.</title>
        <authorList>
            <person name="Alcaide M."/>
            <person name="Messina E."/>
            <person name="Richter M."/>
            <person name="Bargiela R."/>
            <person name="Peplies J."/>
            <person name="Huws S.A."/>
            <person name="Newbold C.J."/>
            <person name="Golyshin P.N."/>
            <person name="Simon M.A."/>
            <person name="Lopez G."/>
            <person name="Yakimov M.M."/>
            <person name="Ferrer M."/>
        </authorList>
    </citation>
    <scope>NUCLEOTIDE SEQUENCE</scope>
</reference>
<dbReference type="AlphaFoldDB" id="J9CIQ3"/>
<gene>
    <name evidence="1" type="ORF">EVA_11947</name>
</gene>
<sequence>MQTAVYRYGIVPVFRMKRQTDYVRSADCAIVPILCME</sequence>
<protein>
    <submittedName>
        <fullName evidence="1">Uncharacterized protein</fullName>
    </submittedName>
</protein>
<proteinExistence type="predicted"/>
<accession>J9CIQ3</accession>
<organism evidence="1">
    <name type="scientific">gut metagenome</name>
    <dbReference type="NCBI Taxonomy" id="749906"/>
    <lineage>
        <taxon>unclassified sequences</taxon>
        <taxon>metagenomes</taxon>
        <taxon>organismal metagenomes</taxon>
    </lineage>
</organism>
<name>J9CIQ3_9ZZZZ</name>